<dbReference type="InterPro" id="IPR003593">
    <property type="entry name" value="AAA+_ATPase"/>
</dbReference>
<accession>A0A1H4Y1G5</accession>
<dbReference type="PANTHER" id="PTHR43166:SF9">
    <property type="entry name" value="GLUTAMATE_ASPARTATE IMPORT ATP-BINDING PROTEIN GLTL"/>
    <property type="match status" value="1"/>
</dbReference>
<comment type="similarity">
    <text evidence="2">Belongs to the ABC transporter superfamily.</text>
</comment>
<keyword evidence="8" id="KW-0472">Membrane</keyword>
<keyword evidence="3" id="KW-0813">Transport</keyword>
<keyword evidence="6 10" id="KW-0067">ATP-binding</keyword>
<dbReference type="SMART" id="SM00382">
    <property type="entry name" value="AAA"/>
    <property type="match status" value="1"/>
</dbReference>
<proteinExistence type="inferred from homology"/>
<dbReference type="Gene3D" id="3.40.50.300">
    <property type="entry name" value="P-loop containing nucleotide triphosphate hydrolases"/>
    <property type="match status" value="1"/>
</dbReference>
<keyword evidence="7" id="KW-0029">Amino-acid transport</keyword>
<evidence type="ECO:0000256" key="7">
    <source>
        <dbReference type="ARBA" id="ARBA00022970"/>
    </source>
</evidence>
<dbReference type="GO" id="GO:0005524">
    <property type="term" value="F:ATP binding"/>
    <property type="evidence" value="ECO:0007669"/>
    <property type="project" value="UniProtKB-KW"/>
</dbReference>
<dbReference type="PIRSF" id="PIRSF039085">
    <property type="entry name" value="ABC_ATPase_HisP"/>
    <property type="match status" value="1"/>
</dbReference>
<dbReference type="PANTHER" id="PTHR43166">
    <property type="entry name" value="AMINO ACID IMPORT ATP-BINDING PROTEIN"/>
    <property type="match status" value="1"/>
</dbReference>
<comment type="subcellular location">
    <subcellularLocation>
        <location evidence="1">Cell membrane</location>
        <topology evidence="1">Peripheral membrane protein</topology>
    </subcellularLocation>
</comment>
<dbReference type="AlphaFoldDB" id="A0A1H4Y1G5"/>
<dbReference type="InterPro" id="IPR030679">
    <property type="entry name" value="ABC_ATPase_HisP-typ"/>
</dbReference>
<protein>
    <submittedName>
        <fullName evidence="10">Amino acid ABC transporter ATP-binding protein, PAAT family</fullName>
    </submittedName>
</protein>
<dbReference type="InterPro" id="IPR027417">
    <property type="entry name" value="P-loop_NTPase"/>
</dbReference>
<name>A0A1H4Y1G5_9PSEU</name>
<evidence type="ECO:0000313" key="11">
    <source>
        <dbReference type="Proteomes" id="UP000199622"/>
    </source>
</evidence>
<dbReference type="EMBL" id="FNSO01000004">
    <property type="protein sequence ID" value="SED11535.1"/>
    <property type="molecule type" value="Genomic_DNA"/>
</dbReference>
<dbReference type="RefSeq" id="WP_091314453.1">
    <property type="nucleotide sequence ID" value="NZ_FNSO01000004.1"/>
</dbReference>
<organism evidence="10 11">
    <name type="scientific">Amycolatopsis tolypomycina</name>
    <dbReference type="NCBI Taxonomy" id="208445"/>
    <lineage>
        <taxon>Bacteria</taxon>
        <taxon>Bacillati</taxon>
        <taxon>Actinomycetota</taxon>
        <taxon>Actinomycetes</taxon>
        <taxon>Pseudonocardiales</taxon>
        <taxon>Pseudonocardiaceae</taxon>
        <taxon>Amycolatopsis</taxon>
    </lineage>
</organism>
<reference evidence="11" key="1">
    <citation type="submission" date="2016-10" db="EMBL/GenBank/DDBJ databases">
        <authorList>
            <person name="Varghese N."/>
            <person name="Submissions S."/>
        </authorList>
    </citation>
    <scope>NUCLEOTIDE SEQUENCE [LARGE SCALE GENOMIC DNA]</scope>
    <source>
        <strain evidence="11">DSM 44544</strain>
    </source>
</reference>
<keyword evidence="5" id="KW-0547">Nucleotide-binding</keyword>
<feature type="domain" description="ABC transporter" evidence="9">
    <location>
        <begin position="22"/>
        <end position="271"/>
    </location>
</feature>
<dbReference type="Proteomes" id="UP000199622">
    <property type="component" value="Unassembled WGS sequence"/>
</dbReference>
<keyword evidence="4" id="KW-1003">Cell membrane</keyword>
<evidence type="ECO:0000256" key="1">
    <source>
        <dbReference type="ARBA" id="ARBA00004202"/>
    </source>
</evidence>
<evidence type="ECO:0000256" key="8">
    <source>
        <dbReference type="ARBA" id="ARBA00023136"/>
    </source>
</evidence>
<evidence type="ECO:0000256" key="3">
    <source>
        <dbReference type="ARBA" id="ARBA00022448"/>
    </source>
</evidence>
<dbReference type="SUPFAM" id="SSF52540">
    <property type="entry name" value="P-loop containing nucleoside triphosphate hydrolases"/>
    <property type="match status" value="1"/>
</dbReference>
<dbReference type="GO" id="GO:0005886">
    <property type="term" value="C:plasma membrane"/>
    <property type="evidence" value="ECO:0007669"/>
    <property type="project" value="UniProtKB-SubCell"/>
</dbReference>
<dbReference type="STRING" id="208445.SAMN04489727_6479"/>
<dbReference type="InterPro" id="IPR050086">
    <property type="entry name" value="MetN_ABC_transporter-like"/>
</dbReference>
<dbReference type="OrthoDB" id="9806471at2"/>
<evidence type="ECO:0000313" key="10">
    <source>
        <dbReference type="EMBL" id="SED11535.1"/>
    </source>
</evidence>
<keyword evidence="11" id="KW-1185">Reference proteome</keyword>
<evidence type="ECO:0000256" key="6">
    <source>
        <dbReference type="ARBA" id="ARBA00022840"/>
    </source>
</evidence>
<gene>
    <name evidence="10" type="ORF">SAMN04489727_6479</name>
</gene>
<dbReference type="GO" id="GO:0016887">
    <property type="term" value="F:ATP hydrolysis activity"/>
    <property type="evidence" value="ECO:0007669"/>
    <property type="project" value="InterPro"/>
</dbReference>
<dbReference type="GO" id="GO:0015424">
    <property type="term" value="F:ABC-type amino acid transporter activity"/>
    <property type="evidence" value="ECO:0007669"/>
    <property type="project" value="InterPro"/>
</dbReference>
<evidence type="ECO:0000259" key="9">
    <source>
        <dbReference type="PROSITE" id="PS50893"/>
    </source>
</evidence>
<dbReference type="Pfam" id="PF00005">
    <property type="entry name" value="ABC_tran"/>
    <property type="match status" value="1"/>
</dbReference>
<dbReference type="PROSITE" id="PS50893">
    <property type="entry name" value="ABC_TRANSPORTER_2"/>
    <property type="match status" value="1"/>
</dbReference>
<evidence type="ECO:0000256" key="2">
    <source>
        <dbReference type="ARBA" id="ARBA00005417"/>
    </source>
</evidence>
<sequence length="279" mass="30116">MQDSTPARTALDAVQTTPGAVLRLSGLTKTFHPHRHAEVPVLRGVDLDVRRGEVVAMIGPSGSGKSTALRCTNLLERPDAGSVRLDGDLVFEAVDGAATVCPSVRELRELRRRIGMVFQGFHLFPTMSVLDNVAMSQVRSLGRSRDAAVRRARELLESVGLADKAGARPLTLSGGQQQRVAIARALALDPEIMLFDEPTSAIDPELRIEVLRVMRGLADAGMTMIVVTHELGFARQVADRIVFFDAGTVLECGPPGQVLDDPRHDRVRNFLAAVEGTLG</sequence>
<evidence type="ECO:0000256" key="4">
    <source>
        <dbReference type="ARBA" id="ARBA00022475"/>
    </source>
</evidence>
<dbReference type="InterPro" id="IPR017871">
    <property type="entry name" value="ABC_transporter-like_CS"/>
</dbReference>
<dbReference type="InterPro" id="IPR003439">
    <property type="entry name" value="ABC_transporter-like_ATP-bd"/>
</dbReference>
<evidence type="ECO:0000256" key="5">
    <source>
        <dbReference type="ARBA" id="ARBA00022741"/>
    </source>
</evidence>
<dbReference type="PROSITE" id="PS00211">
    <property type="entry name" value="ABC_TRANSPORTER_1"/>
    <property type="match status" value="1"/>
</dbReference>